<gene>
    <name evidence="2" type="ORF">GCM10011509_10960</name>
</gene>
<reference evidence="3" key="1">
    <citation type="journal article" date="2019" name="Int. J. Syst. Evol. Microbiol.">
        <title>The Global Catalogue of Microorganisms (GCM) 10K type strain sequencing project: providing services to taxonomists for standard genome sequencing and annotation.</title>
        <authorList>
            <consortium name="The Broad Institute Genomics Platform"/>
            <consortium name="The Broad Institute Genome Sequencing Center for Infectious Disease"/>
            <person name="Wu L."/>
            <person name="Ma J."/>
        </authorList>
    </citation>
    <scope>NUCLEOTIDE SEQUENCE [LARGE SCALE GENOMIC DNA]</scope>
    <source>
        <strain evidence="3">CGMCC 1.5362</strain>
    </source>
</reference>
<comment type="caution">
    <text evidence="2">The sequence shown here is derived from an EMBL/GenBank/DDBJ whole genome shotgun (WGS) entry which is preliminary data.</text>
</comment>
<sequence>MTDQPSGIPLTDDEHTLLRRAAFGAIALVSQADPGFLAAFKESMAGSQALQAAPEDVRSLLSEGGRFPTPPTGTPEQVEAAVLRDLARAVQVLAAKAPRQVAGFRQVVLAAADLVAGADRGVTPAEQGTVDRVREALSGGLAGEPPVGDTAGDAPRHD</sequence>
<dbReference type="RefSeq" id="WP_022920415.1">
    <property type="nucleotide sequence ID" value="NZ_BMLB01000002.1"/>
</dbReference>
<name>A0ABQ2F6P9_9MICO</name>
<evidence type="ECO:0000313" key="3">
    <source>
        <dbReference type="Proteomes" id="UP000662111"/>
    </source>
</evidence>
<evidence type="ECO:0000313" key="2">
    <source>
        <dbReference type="EMBL" id="GGK64487.1"/>
    </source>
</evidence>
<protein>
    <recommendedName>
        <fullName evidence="4">TerB family tellurite resistance protein</fullName>
    </recommendedName>
</protein>
<evidence type="ECO:0000256" key="1">
    <source>
        <dbReference type="SAM" id="MobiDB-lite"/>
    </source>
</evidence>
<dbReference type="EMBL" id="BMLB01000002">
    <property type="protein sequence ID" value="GGK64487.1"/>
    <property type="molecule type" value="Genomic_DNA"/>
</dbReference>
<feature type="region of interest" description="Disordered" evidence="1">
    <location>
        <begin position="137"/>
        <end position="158"/>
    </location>
</feature>
<accession>A0ABQ2F6P9</accession>
<keyword evidence="3" id="KW-1185">Reference proteome</keyword>
<evidence type="ECO:0008006" key="4">
    <source>
        <dbReference type="Google" id="ProtNLM"/>
    </source>
</evidence>
<dbReference type="Proteomes" id="UP000662111">
    <property type="component" value="Unassembled WGS sequence"/>
</dbReference>
<proteinExistence type="predicted"/>
<organism evidence="2 3">
    <name type="scientific">Ornithinimicrobium pekingense</name>
    <dbReference type="NCBI Taxonomy" id="384677"/>
    <lineage>
        <taxon>Bacteria</taxon>
        <taxon>Bacillati</taxon>
        <taxon>Actinomycetota</taxon>
        <taxon>Actinomycetes</taxon>
        <taxon>Micrococcales</taxon>
        <taxon>Ornithinimicrobiaceae</taxon>
        <taxon>Ornithinimicrobium</taxon>
    </lineage>
</organism>